<protein>
    <submittedName>
        <fullName evidence="3">Flp pilus assembly protein TadD</fullName>
    </submittedName>
</protein>
<keyword evidence="2" id="KW-0732">Signal</keyword>
<evidence type="ECO:0000256" key="2">
    <source>
        <dbReference type="SAM" id="SignalP"/>
    </source>
</evidence>
<dbReference type="PROSITE" id="PS51257">
    <property type="entry name" value="PROKAR_LIPOPROTEIN"/>
    <property type="match status" value="1"/>
</dbReference>
<dbReference type="EMBL" id="REFR01000009">
    <property type="protein sequence ID" value="RMB11817.1"/>
    <property type="molecule type" value="Genomic_DNA"/>
</dbReference>
<dbReference type="InParanoid" id="A0A3M0CSB1"/>
<comment type="caution">
    <text evidence="3">The sequence shown here is derived from an EMBL/GenBank/DDBJ whole genome shotgun (WGS) entry which is preliminary data.</text>
</comment>
<keyword evidence="1" id="KW-0802">TPR repeat</keyword>
<feature type="repeat" description="TPR" evidence="1">
    <location>
        <begin position="491"/>
        <end position="524"/>
    </location>
</feature>
<dbReference type="Pfam" id="PF13432">
    <property type="entry name" value="TPR_16"/>
    <property type="match status" value="2"/>
</dbReference>
<dbReference type="Pfam" id="PF13414">
    <property type="entry name" value="TPR_11"/>
    <property type="match status" value="1"/>
</dbReference>
<dbReference type="SUPFAM" id="SSF48452">
    <property type="entry name" value="TPR-like"/>
    <property type="match status" value="2"/>
</dbReference>
<keyword evidence="4" id="KW-1185">Reference proteome</keyword>
<evidence type="ECO:0000313" key="4">
    <source>
        <dbReference type="Proteomes" id="UP000271227"/>
    </source>
</evidence>
<dbReference type="PANTHER" id="PTHR12558:SF13">
    <property type="entry name" value="CELL DIVISION CYCLE PROTEIN 27 HOMOLOG"/>
    <property type="match status" value="1"/>
</dbReference>
<dbReference type="PROSITE" id="PS50005">
    <property type="entry name" value="TPR"/>
    <property type="match status" value="1"/>
</dbReference>
<dbReference type="AlphaFoldDB" id="A0A3M0CSB1"/>
<evidence type="ECO:0000313" key="3">
    <source>
        <dbReference type="EMBL" id="RMB11817.1"/>
    </source>
</evidence>
<dbReference type="InterPro" id="IPR019734">
    <property type="entry name" value="TPR_rpt"/>
</dbReference>
<dbReference type="RefSeq" id="WP_170163538.1">
    <property type="nucleotide sequence ID" value="NZ_REFR01000009.1"/>
</dbReference>
<gene>
    <name evidence="3" type="ORF">BXY39_0302</name>
</gene>
<name>A0A3M0CSB1_9PROT</name>
<proteinExistence type="predicted"/>
<feature type="chain" id="PRO_5018293496" evidence="2">
    <location>
        <begin position="23"/>
        <end position="584"/>
    </location>
</feature>
<accession>A0A3M0CSB1</accession>
<dbReference type="SMART" id="SM00028">
    <property type="entry name" value="TPR"/>
    <property type="match status" value="5"/>
</dbReference>
<feature type="signal peptide" evidence="2">
    <location>
        <begin position="1"/>
        <end position="22"/>
    </location>
</feature>
<sequence length="584" mass="64950">MRNYRPLLAGVLLGLSACSAGTQTALGPQPLPSPWHTEFRTRDGDGDSRFGPFLAATLASQGVSLTDAARFYLAAHVQDPSSRFVADRAFFQLLLAGHVDDASQVADDLMQGEITESDDLVDLVRVLDAYRDGNWSLVRERAANDTQSGFASLFMPVLTAWSHAAEKNEAAAREALGPLLRHPRLKAIGDEQLAYMLDYMGSDEAGVLYRNLVDSGDMASLQPIVAYAYYLRRKASLDKARSMLDAQVQRYDNNAFLLREGARIIRGSGPSRHAATPLGAASLVFYRLGSEFAQGPSTQAALIYLQLASYLDPAAADVHLLIGSLYEKMESFDNASVAYEAVPRSNPLWRTARTRRVEALRAGGRDNEAIGLIHEALRDEPQNRTLLAVLGDIQRSASAFEEAAVYYTRAIETLPQPQERDWFLFFARGVCYERMDDWPRAEADLITALRLNPDEPSVLNYLGYSWIDRGERIAEAKTMILRAVEARPDDGFIVDSLGWVYYLTGEYGQAVDALERAVRLEPEDPTINHHLGDAYWRVGRRFEARFQWRHALIRVTSPEERSEILMKLDRGLPETTIASGADPS</sequence>
<reference evidence="3 4" key="1">
    <citation type="submission" date="2018-10" db="EMBL/GenBank/DDBJ databases">
        <title>Genomic Encyclopedia of Archaeal and Bacterial Type Strains, Phase II (KMG-II): from individual species to whole genera.</title>
        <authorList>
            <person name="Goeker M."/>
        </authorList>
    </citation>
    <scope>NUCLEOTIDE SEQUENCE [LARGE SCALE GENOMIC DNA]</scope>
    <source>
        <strain evidence="3 4">DSM 25217</strain>
    </source>
</reference>
<dbReference type="Gene3D" id="1.25.40.10">
    <property type="entry name" value="Tetratricopeptide repeat domain"/>
    <property type="match status" value="2"/>
</dbReference>
<dbReference type="InterPro" id="IPR011990">
    <property type="entry name" value="TPR-like_helical_dom_sf"/>
</dbReference>
<dbReference type="Proteomes" id="UP000271227">
    <property type="component" value="Unassembled WGS sequence"/>
</dbReference>
<dbReference type="PANTHER" id="PTHR12558">
    <property type="entry name" value="CELL DIVISION CYCLE 16,23,27"/>
    <property type="match status" value="1"/>
</dbReference>
<evidence type="ECO:0000256" key="1">
    <source>
        <dbReference type="PROSITE-ProRule" id="PRU00339"/>
    </source>
</evidence>
<organism evidence="3 4">
    <name type="scientific">Eilatimonas milleporae</name>
    <dbReference type="NCBI Taxonomy" id="911205"/>
    <lineage>
        <taxon>Bacteria</taxon>
        <taxon>Pseudomonadati</taxon>
        <taxon>Pseudomonadota</taxon>
        <taxon>Alphaproteobacteria</taxon>
        <taxon>Kordiimonadales</taxon>
        <taxon>Kordiimonadaceae</taxon>
        <taxon>Eilatimonas</taxon>
    </lineage>
</organism>